<dbReference type="EMBL" id="MPDP01000260">
    <property type="protein sequence ID" value="KAK1466233.1"/>
    <property type="molecule type" value="Genomic_DNA"/>
</dbReference>
<sequence>MGYIGVSLILASFVWVIVAPPPWIHPFMPPFLLAWRNETKLLPPSSRSKPSSPPPPSDQHESKTTASSTTTTNRHAPESSTKEQPRDAPPPPTLNLPDDPVAAPATAPAPRKTGTAASMPPPPPPPPVIRRSSPNPPAPAPPTVTEPEAEEQTTPKATPAAHAAPVPSFNLEEPSKAMAPPTLGAPLSSVSSSSGSTLGKGSMPPPPPPSTTSANMMPPPAPTPRSPVPPRLAAFPAMNSPQRARGPVPNRGPAPESSSLGSSLAPPPTHSAKAPKPTRKVILTPGHSPLDWARISGPNADLRNLPPSTPYLKVTPSMLKKMTGRKGKDAWMALGGRVYNITPYLPYHPAGEPELLRGAGRDGTKLFGEIHPWVNYETMLSACLVGLLVDEEEGSKPSAMDEMD</sequence>
<feature type="compositionally biased region" description="Pro residues" evidence="5">
    <location>
        <begin position="217"/>
        <end position="230"/>
    </location>
</feature>
<dbReference type="GO" id="GO:0005737">
    <property type="term" value="C:cytoplasm"/>
    <property type="evidence" value="ECO:0007669"/>
    <property type="project" value="TreeGrafter"/>
</dbReference>
<accession>A0AAI9V021</accession>
<dbReference type="GO" id="GO:0020037">
    <property type="term" value="F:heme binding"/>
    <property type="evidence" value="ECO:0007669"/>
    <property type="project" value="UniProtKB-UniRule"/>
</dbReference>
<keyword evidence="9" id="KW-1185">Reference proteome</keyword>
<dbReference type="GO" id="GO:0004128">
    <property type="term" value="F:cytochrome-b5 reductase activity, acting on NAD(P)H"/>
    <property type="evidence" value="ECO:0007669"/>
    <property type="project" value="TreeGrafter"/>
</dbReference>
<evidence type="ECO:0000256" key="5">
    <source>
        <dbReference type="SAM" id="MobiDB-lite"/>
    </source>
</evidence>
<evidence type="ECO:0000256" key="3">
    <source>
        <dbReference type="ARBA" id="ARBA00023004"/>
    </source>
</evidence>
<keyword evidence="3 4" id="KW-0408">Iron</keyword>
<feature type="signal peptide" evidence="6">
    <location>
        <begin position="1"/>
        <end position="19"/>
    </location>
</feature>
<comment type="similarity">
    <text evidence="4">Belongs to the cytochrome b5 family.</text>
</comment>
<evidence type="ECO:0000313" key="8">
    <source>
        <dbReference type="EMBL" id="KAK1466233.1"/>
    </source>
</evidence>
<keyword evidence="6" id="KW-0732">Signal</keyword>
<dbReference type="InterPro" id="IPR036400">
    <property type="entry name" value="Cyt_B5-like_heme/steroid_sf"/>
</dbReference>
<evidence type="ECO:0000256" key="4">
    <source>
        <dbReference type="RuleBase" id="RU362121"/>
    </source>
</evidence>
<dbReference type="PANTHER" id="PTHR46237">
    <property type="entry name" value="CYTOCHROME B5 REDUCTASE 4 FAMILY MEMBER"/>
    <property type="match status" value="1"/>
</dbReference>
<reference evidence="8" key="1">
    <citation type="submission" date="2016-11" db="EMBL/GenBank/DDBJ databases">
        <title>The genome sequence of Colletotrichum cuscutae.</title>
        <authorList>
            <person name="Baroncelli R."/>
        </authorList>
    </citation>
    <scope>NUCLEOTIDE SEQUENCE</scope>
    <source>
        <strain evidence="8">IMI 304802</strain>
    </source>
</reference>
<dbReference type="GO" id="GO:0046872">
    <property type="term" value="F:metal ion binding"/>
    <property type="evidence" value="ECO:0007669"/>
    <property type="project" value="UniProtKB-UniRule"/>
</dbReference>
<feature type="compositionally biased region" description="Low complexity" evidence="5">
    <location>
        <begin position="253"/>
        <end position="264"/>
    </location>
</feature>
<proteinExistence type="inferred from homology"/>
<feature type="compositionally biased region" description="Pro residues" evidence="5">
    <location>
        <begin position="119"/>
        <end position="144"/>
    </location>
</feature>
<keyword evidence="1 4" id="KW-0349">Heme</keyword>
<dbReference type="Gene3D" id="3.10.120.10">
    <property type="entry name" value="Cytochrome b5-like heme/steroid binding domain"/>
    <property type="match status" value="1"/>
</dbReference>
<gene>
    <name evidence="8" type="ORF">CCUS01_01082</name>
</gene>
<protein>
    <recommendedName>
        <fullName evidence="7">Cytochrome b5 heme-binding domain-containing protein</fullName>
    </recommendedName>
</protein>
<feature type="chain" id="PRO_5042479464" description="Cytochrome b5 heme-binding domain-containing protein" evidence="6">
    <location>
        <begin position="20"/>
        <end position="404"/>
    </location>
</feature>
<feature type="compositionally biased region" description="Low complexity" evidence="5">
    <location>
        <begin position="152"/>
        <end position="165"/>
    </location>
</feature>
<organism evidence="8 9">
    <name type="scientific">Colletotrichum cuscutae</name>
    <dbReference type="NCBI Taxonomy" id="1209917"/>
    <lineage>
        <taxon>Eukaryota</taxon>
        <taxon>Fungi</taxon>
        <taxon>Dikarya</taxon>
        <taxon>Ascomycota</taxon>
        <taxon>Pezizomycotina</taxon>
        <taxon>Sordariomycetes</taxon>
        <taxon>Hypocreomycetidae</taxon>
        <taxon>Glomerellales</taxon>
        <taxon>Glomerellaceae</taxon>
        <taxon>Colletotrichum</taxon>
        <taxon>Colletotrichum acutatum species complex</taxon>
    </lineage>
</organism>
<evidence type="ECO:0000256" key="6">
    <source>
        <dbReference type="SAM" id="SignalP"/>
    </source>
</evidence>
<feature type="compositionally biased region" description="Low complexity" evidence="5">
    <location>
        <begin position="95"/>
        <end position="117"/>
    </location>
</feature>
<dbReference type="AlphaFoldDB" id="A0AAI9V021"/>
<evidence type="ECO:0000259" key="7">
    <source>
        <dbReference type="PROSITE" id="PS50255"/>
    </source>
</evidence>
<keyword evidence="2 4" id="KW-0479">Metal-binding</keyword>
<comment type="caution">
    <text evidence="8">The sequence shown here is derived from an EMBL/GenBank/DDBJ whole genome shotgun (WGS) entry which is preliminary data.</text>
</comment>
<dbReference type="Proteomes" id="UP001239213">
    <property type="component" value="Unassembled WGS sequence"/>
</dbReference>
<dbReference type="InterPro" id="IPR001199">
    <property type="entry name" value="Cyt_B5-like_heme/steroid-bd"/>
</dbReference>
<dbReference type="PROSITE" id="PS50255">
    <property type="entry name" value="CYTOCHROME_B5_2"/>
    <property type="match status" value="1"/>
</dbReference>
<evidence type="ECO:0000256" key="1">
    <source>
        <dbReference type="ARBA" id="ARBA00022617"/>
    </source>
</evidence>
<dbReference type="SUPFAM" id="SSF55856">
    <property type="entry name" value="Cytochrome b5-like heme/steroid binding domain"/>
    <property type="match status" value="1"/>
</dbReference>
<dbReference type="SMART" id="SM01117">
    <property type="entry name" value="Cyt-b5"/>
    <property type="match status" value="1"/>
</dbReference>
<dbReference type="InterPro" id="IPR051872">
    <property type="entry name" value="Cytochrome_b5/Flavoprotein_Rdt"/>
</dbReference>
<evidence type="ECO:0000313" key="9">
    <source>
        <dbReference type="Proteomes" id="UP001239213"/>
    </source>
</evidence>
<feature type="region of interest" description="Disordered" evidence="5">
    <location>
        <begin position="42"/>
        <end position="280"/>
    </location>
</feature>
<dbReference type="FunFam" id="3.10.120.10:FF:000001">
    <property type="entry name" value="Cytochrome b5 reductase 4"/>
    <property type="match status" value="1"/>
</dbReference>
<feature type="compositionally biased region" description="Basic and acidic residues" evidence="5">
    <location>
        <begin position="75"/>
        <end position="86"/>
    </location>
</feature>
<dbReference type="PANTHER" id="PTHR46237:SF1">
    <property type="entry name" value="CYTOCHROME B5 REDUCTASE 4"/>
    <property type="match status" value="1"/>
</dbReference>
<dbReference type="PROSITE" id="PS00191">
    <property type="entry name" value="CYTOCHROME_B5_1"/>
    <property type="match status" value="1"/>
</dbReference>
<evidence type="ECO:0000256" key="2">
    <source>
        <dbReference type="ARBA" id="ARBA00022723"/>
    </source>
</evidence>
<feature type="compositionally biased region" description="Low complexity" evidence="5">
    <location>
        <begin position="184"/>
        <end position="202"/>
    </location>
</feature>
<dbReference type="InterPro" id="IPR018506">
    <property type="entry name" value="Cyt_B5_heme-BS"/>
</dbReference>
<name>A0AAI9V021_9PEZI</name>
<feature type="domain" description="Cytochrome b5 heme-binding" evidence="7">
    <location>
        <begin position="311"/>
        <end position="389"/>
    </location>
</feature>
<dbReference type="Pfam" id="PF00173">
    <property type="entry name" value="Cyt-b5"/>
    <property type="match status" value="1"/>
</dbReference>